<dbReference type="Gene3D" id="3.30.460.10">
    <property type="entry name" value="Beta Polymerase, domain 2"/>
    <property type="match status" value="1"/>
</dbReference>
<evidence type="ECO:0000313" key="2">
    <source>
        <dbReference type="Proteomes" id="UP000037392"/>
    </source>
</evidence>
<dbReference type="RefSeq" id="WP_048930487.1">
    <property type="nucleotide sequence ID" value="NZ_KQ235880.1"/>
</dbReference>
<dbReference type="SUPFAM" id="SSF81631">
    <property type="entry name" value="PAP/OAS1 substrate-binding domain"/>
    <property type="match status" value="1"/>
</dbReference>
<proteinExistence type="predicted"/>
<dbReference type="Pfam" id="PF04439">
    <property type="entry name" value="Adenyl_transf"/>
    <property type="match status" value="1"/>
</dbReference>
<dbReference type="PATRIC" id="fig|742734.4.peg.4045"/>
<dbReference type="InterPro" id="IPR043519">
    <property type="entry name" value="NT_sf"/>
</dbReference>
<dbReference type="PIRSF" id="PIRSF000812">
    <property type="entry name" value="AAD"/>
    <property type="match status" value="1"/>
</dbReference>
<reference evidence="1 2" key="1">
    <citation type="submission" date="2011-04" db="EMBL/GenBank/DDBJ databases">
        <title>The Genome Sequence of Clostridium citroniae WAL-19142.</title>
        <authorList>
            <consortium name="The Broad Institute Genome Sequencing Platform"/>
            <person name="Earl A."/>
            <person name="Ward D."/>
            <person name="Feldgarden M."/>
            <person name="Gevers D."/>
            <person name="Warren Y.A."/>
            <person name="Tyrrell K.L."/>
            <person name="Citron D.M."/>
            <person name="Goldstein E.J."/>
            <person name="Daigneault M."/>
            <person name="Allen-Vercoe E."/>
            <person name="Young S.K."/>
            <person name="Zeng Q."/>
            <person name="Gargeya S."/>
            <person name="Fitzgerald M."/>
            <person name="Haas B."/>
            <person name="Abouelleil A."/>
            <person name="Alvarado L."/>
            <person name="Arachchi H.M."/>
            <person name="Berlin A."/>
            <person name="Brown A."/>
            <person name="Chapman S.B."/>
            <person name="Chen Z."/>
            <person name="Dunbar C."/>
            <person name="Freedman E."/>
            <person name="Gearin G."/>
            <person name="Gellesch M."/>
            <person name="Goldberg J."/>
            <person name="Griggs A."/>
            <person name="Gujja S."/>
            <person name="Heilman E.R."/>
            <person name="Heiman D."/>
            <person name="Howarth C."/>
            <person name="Larson L."/>
            <person name="Lui A."/>
            <person name="MacDonald P.J."/>
            <person name="Mehta T."/>
            <person name="Montmayeur A."/>
            <person name="Murphy C."/>
            <person name="Neiman D."/>
            <person name="Pearson M."/>
            <person name="Priest M."/>
            <person name="Roberts A."/>
            <person name="Saif S."/>
            <person name="Shea T."/>
            <person name="Shenoy N."/>
            <person name="Sisk P."/>
            <person name="Stolte C."/>
            <person name="Sykes S."/>
            <person name="White J."/>
            <person name="Yandava C."/>
            <person name="Wortman J."/>
            <person name="Nusbaum C."/>
            <person name="Birren B."/>
        </authorList>
    </citation>
    <scope>NUCLEOTIDE SEQUENCE [LARGE SCALE GENOMIC DNA]</scope>
    <source>
        <strain evidence="1 2">WAL-19142</strain>
    </source>
</reference>
<name>A0A0J9BVY5_9FIRM</name>
<gene>
    <name evidence="1" type="ORF">HMPREF9470_03775</name>
</gene>
<comment type="caution">
    <text evidence="1">The sequence shown here is derived from an EMBL/GenBank/DDBJ whole genome shotgun (WGS) entry which is preliminary data.</text>
</comment>
<dbReference type="EMBL" id="ADLK01000028">
    <property type="protein sequence ID" value="KMW17122.1"/>
    <property type="molecule type" value="Genomic_DNA"/>
</dbReference>
<dbReference type="Gene3D" id="1.20.120.330">
    <property type="entry name" value="Nucleotidyltransferases domain 2"/>
    <property type="match status" value="1"/>
</dbReference>
<accession>A0A0J9BVY5</accession>
<organism evidence="1 2">
    <name type="scientific">[Clostridium] citroniae WAL-19142</name>
    <dbReference type="NCBI Taxonomy" id="742734"/>
    <lineage>
        <taxon>Bacteria</taxon>
        <taxon>Bacillati</taxon>
        <taxon>Bacillota</taxon>
        <taxon>Clostridia</taxon>
        <taxon>Lachnospirales</taxon>
        <taxon>Lachnospiraceae</taxon>
        <taxon>Enterocloster</taxon>
    </lineage>
</organism>
<evidence type="ECO:0000313" key="1">
    <source>
        <dbReference type="EMBL" id="KMW17122.1"/>
    </source>
</evidence>
<dbReference type="InterPro" id="IPR007530">
    <property type="entry name" value="Aminoglycoside_adenylylTfrase"/>
</dbReference>
<dbReference type="AlphaFoldDB" id="A0A0J9BVY5"/>
<dbReference type="Proteomes" id="UP000037392">
    <property type="component" value="Unassembled WGS sequence"/>
</dbReference>
<evidence type="ECO:0008006" key="3">
    <source>
        <dbReference type="Google" id="ProtNLM"/>
    </source>
</evidence>
<sequence length="294" mass="34877">MRTEQEMLDLIIGTAKNDERIRAVYMNGSRTNKNIKKDIFQDYDIVYVVHQTKPFYEDKNWIDLFGERLFMQCPEEVDICMGMEVDLNKCFGWLIQFKDGNRLDLHVIPIEEVNIGEDKLCMILLDKDGILPKIPEPSDEDYRIRKPSQDEFWACCNEFWWCLNNIAKGLWREEIPYVHKMFYDGSHPQLVKLLNWKVGYETNFQVSTGKASKNLKAYLPEEIWDRFLKTYINGNIDDIWRSVFIMCDLFHDTAFELERKWGHTYHVEEANASYGFLKHIQSLPKNATTIFDKV</sequence>
<dbReference type="OrthoDB" id="9776406at2"/>
<dbReference type="GeneID" id="93162677"/>
<dbReference type="SUPFAM" id="SSF81301">
    <property type="entry name" value="Nucleotidyltransferase"/>
    <property type="match status" value="1"/>
</dbReference>
<protein>
    <recommendedName>
        <fullName evidence="3">Aminoglycoside 6-adenylyltransferase</fullName>
    </recommendedName>
</protein>